<dbReference type="SUPFAM" id="SSF55469">
    <property type="entry name" value="FMN-dependent nitroreductase-like"/>
    <property type="match status" value="1"/>
</dbReference>
<reference evidence="1" key="1">
    <citation type="journal article" date="2015" name="Nature">
        <title>Complex archaea that bridge the gap between prokaryotes and eukaryotes.</title>
        <authorList>
            <person name="Spang A."/>
            <person name="Saw J.H."/>
            <person name="Jorgensen S.L."/>
            <person name="Zaremba-Niedzwiedzka K."/>
            <person name="Martijn J."/>
            <person name="Lind A.E."/>
            <person name="van Eijk R."/>
            <person name="Schleper C."/>
            <person name="Guy L."/>
            <person name="Ettema T.J."/>
        </authorList>
    </citation>
    <scope>NUCLEOTIDE SEQUENCE</scope>
</reference>
<accession>A0A0F8X0S6</accession>
<comment type="caution">
    <text evidence="1">The sequence shown here is derived from an EMBL/GenBank/DDBJ whole genome shotgun (WGS) entry which is preliminary data.</text>
</comment>
<dbReference type="InterPro" id="IPR000415">
    <property type="entry name" value="Nitroreductase-like"/>
</dbReference>
<dbReference type="EMBL" id="LAZR01061862">
    <property type="protein sequence ID" value="KKK62717.1"/>
    <property type="molecule type" value="Genomic_DNA"/>
</dbReference>
<feature type="non-terminal residue" evidence="1">
    <location>
        <position position="365"/>
    </location>
</feature>
<protein>
    <submittedName>
        <fullName evidence="1">Uncharacterized protein</fullName>
    </submittedName>
</protein>
<proteinExistence type="predicted"/>
<dbReference type="GO" id="GO:0016491">
    <property type="term" value="F:oxidoreductase activity"/>
    <property type="evidence" value="ECO:0007669"/>
    <property type="project" value="InterPro"/>
</dbReference>
<feature type="non-terminal residue" evidence="1">
    <location>
        <position position="1"/>
    </location>
</feature>
<dbReference type="AlphaFoldDB" id="A0A0F8X0S6"/>
<sequence>LGYRCETGEPETLEWSNGQTVKQAKGPLAFTSEREPVPLSELEEALVSWAACGPNGIMLADIPVHGNLSSLLGWAGRTIPAADSNSALDLFIVNDRGVHVYRPSEERSGPVEISSPDDYGKVLDWYRSGLETISDRRPDIGWHAAPEDTRSVDMMSPAQYNVNRPGSTWFLPVGDVGLEWLNLLFSCYEWWGTFLAKPEDFSPAGCDMWVKPGFLENGWPVPAFDEMVAAQHASQAGCMIQNIRLACEALGLGAWRLGAYSSDLVLGGFPDIARGLGFEYMQRDAERNPMSVMTATGLPGVKEVVVVPSKRFPTAADAVRHVKELRYEPGGPLAQERNFALEHGAPYKPEVMEEILEHPRSHISA</sequence>
<gene>
    <name evidence="1" type="ORF">LCGC14_3001540</name>
</gene>
<organism evidence="1">
    <name type="scientific">marine sediment metagenome</name>
    <dbReference type="NCBI Taxonomy" id="412755"/>
    <lineage>
        <taxon>unclassified sequences</taxon>
        <taxon>metagenomes</taxon>
        <taxon>ecological metagenomes</taxon>
    </lineage>
</organism>
<name>A0A0F8X0S6_9ZZZZ</name>
<evidence type="ECO:0000313" key="1">
    <source>
        <dbReference type="EMBL" id="KKK62717.1"/>
    </source>
</evidence>